<organism evidence="2 3">
    <name type="scientific">Paraglomus occultum</name>
    <dbReference type="NCBI Taxonomy" id="144539"/>
    <lineage>
        <taxon>Eukaryota</taxon>
        <taxon>Fungi</taxon>
        <taxon>Fungi incertae sedis</taxon>
        <taxon>Mucoromycota</taxon>
        <taxon>Glomeromycotina</taxon>
        <taxon>Glomeromycetes</taxon>
        <taxon>Paraglomerales</taxon>
        <taxon>Paraglomeraceae</taxon>
        <taxon>Paraglomus</taxon>
    </lineage>
</organism>
<keyword evidence="3" id="KW-1185">Reference proteome</keyword>
<dbReference type="OrthoDB" id="2380471at2759"/>
<name>A0A9N8ZXN8_9GLOM</name>
<sequence>MAMGGSRDDVIIWLLLCGKLLRMSTAKSHYTNFLDRIMKGLFGDPDKHVVQWPNTALNESKTRKAE</sequence>
<feature type="non-terminal residue" evidence="2">
    <location>
        <position position="1"/>
    </location>
</feature>
<evidence type="ECO:0000313" key="3">
    <source>
        <dbReference type="Proteomes" id="UP000789572"/>
    </source>
</evidence>
<gene>
    <name evidence="2" type="ORF">POCULU_LOCUS3059</name>
</gene>
<accession>A0A9N8ZXN8</accession>
<protein>
    <submittedName>
        <fullName evidence="2">1480_t:CDS:1</fullName>
    </submittedName>
</protein>
<feature type="chain" id="PRO_5040428188" evidence="1">
    <location>
        <begin position="27"/>
        <end position="66"/>
    </location>
</feature>
<comment type="caution">
    <text evidence="2">The sequence shown here is derived from an EMBL/GenBank/DDBJ whole genome shotgun (WGS) entry which is preliminary data.</text>
</comment>
<dbReference type="Proteomes" id="UP000789572">
    <property type="component" value="Unassembled WGS sequence"/>
</dbReference>
<feature type="signal peptide" evidence="1">
    <location>
        <begin position="1"/>
        <end position="26"/>
    </location>
</feature>
<evidence type="ECO:0000256" key="1">
    <source>
        <dbReference type="SAM" id="SignalP"/>
    </source>
</evidence>
<keyword evidence="1" id="KW-0732">Signal</keyword>
<evidence type="ECO:0000313" key="2">
    <source>
        <dbReference type="EMBL" id="CAG8510782.1"/>
    </source>
</evidence>
<dbReference type="AlphaFoldDB" id="A0A9N8ZXN8"/>
<reference evidence="2" key="1">
    <citation type="submission" date="2021-06" db="EMBL/GenBank/DDBJ databases">
        <authorList>
            <person name="Kallberg Y."/>
            <person name="Tangrot J."/>
            <person name="Rosling A."/>
        </authorList>
    </citation>
    <scope>NUCLEOTIDE SEQUENCE</scope>
    <source>
        <strain evidence="2">IA702</strain>
    </source>
</reference>
<proteinExistence type="predicted"/>
<dbReference type="EMBL" id="CAJVPJ010000317">
    <property type="protein sequence ID" value="CAG8510782.1"/>
    <property type="molecule type" value="Genomic_DNA"/>
</dbReference>